<reference evidence="1" key="1">
    <citation type="journal article" date="2022" name="Environ. Microbiol.">
        <title>Geoalkalibacter halelectricus SAP #1 sp. nov. possessing extracellular electron transfer and mineral#reducing capabilities from a haloalkaline environment.</title>
        <authorList>
            <person name="Yadav S."/>
            <person name="Singh R."/>
            <person name="Sundharam S.S."/>
            <person name="Chaudhary S."/>
            <person name="Krishnamurthi S."/>
            <person name="Patil S.A."/>
        </authorList>
    </citation>
    <scope>NUCLEOTIDE SEQUENCE</scope>
    <source>
        <strain evidence="1">SAP-1</strain>
    </source>
</reference>
<sequence>MKKIAGFVLWSLLFVLLLAGLDQLLLRADLDVPAYRETRRFYVDFRARLIERPAPSRTLSIEDIIEQAPAAPRATKDSSGGYVYVDEQGVLHMADSLEEVPPHLRREARRLNR</sequence>
<name>A0ABY5ZJT0_9BACT</name>
<dbReference type="Proteomes" id="UP001060414">
    <property type="component" value="Chromosome"/>
</dbReference>
<evidence type="ECO:0000313" key="2">
    <source>
        <dbReference type="Proteomes" id="UP001060414"/>
    </source>
</evidence>
<dbReference type="EMBL" id="CP092109">
    <property type="protein sequence ID" value="UWZ79308.1"/>
    <property type="molecule type" value="Genomic_DNA"/>
</dbReference>
<accession>A0ABY5ZJT0</accession>
<gene>
    <name evidence="1" type="ORF">L9S41_16745</name>
</gene>
<organism evidence="1 2">
    <name type="scientific">Geoalkalibacter halelectricus</name>
    <dbReference type="NCBI Taxonomy" id="2847045"/>
    <lineage>
        <taxon>Bacteria</taxon>
        <taxon>Pseudomonadati</taxon>
        <taxon>Thermodesulfobacteriota</taxon>
        <taxon>Desulfuromonadia</taxon>
        <taxon>Desulfuromonadales</taxon>
        <taxon>Geoalkalibacteraceae</taxon>
        <taxon>Geoalkalibacter</taxon>
    </lineage>
</organism>
<keyword evidence="2" id="KW-1185">Reference proteome</keyword>
<protein>
    <submittedName>
        <fullName evidence="1">Uncharacterized protein</fullName>
    </submittedName>
</protein>
<dbReference type="RefSeq" id="WP_260747664.1">
    <property type="nucleotide sequence ID" value="NZ_CP092109.1"/>
</dbReference>
<proteinExistence type="predicted"/>
<evidence type="ECO:0000313" key="1">
    <source>
        <dbReference type="EMBL" id="UWZ79308.1"/>
    </source>
</evidence>